<dbReference type="Proteomes" id="UP000053872">
    <property type="component" value="Unassembled WGS sequence"/>
</dbReference>
<feature type="region of interest" description="Disordered" evidence="1">
    <location>
        <begin position="1"/>
        <end position="151"/>
    </location>
</feature>
<feature type="non-terminal residue" evidence="2">
    <location>
        <position position="1"/>
    </location>
</feature>
<dbReference type="AlphaFoldDB" id="A0A2I0MAA0"/>
<gene>
    <name evidence="2" type="primary">PURA</name>
    <name evidence="2" type="ORF">A306_00007184</name>
</gene>
<evidence type="ECO:0000313" key="3">
    <source>
        <dbReference type="Proteomes" id="UP000053872"/>
    </source>
</evidence>
<evidence type="ECO:0000256" key="1">
    <source>
        <dbReference type="SAM" id="MobiDB-lite"/>
    </source>
</evidence>
<evidence type="ECO:0000313" key="2">
    <source>
        <dbReference type="EMBL" id="PKK26605.1"/>
    </source>
</evidence>
<reference evidence="2 3" key="1">
    <citation type="journal article" date="2013" name="Science">
        <title>Genomic diversity and evolution of the head crest in the rock pigeon.</title>
        <authorList>
            <person name="Shapiro M.D."/>
            <person name="Kronenberg Z."/>
            <person name="Li C."/>
            <person name="Domyan E.T."/>
            <person name="Pan H."/>
            <person name="Campbell M."/>
            <person name="Tan H."/>
            <person name="Huff C.D."/>
            <person name="Hu H."/>
            <person name="Vickrey A.I."/>
            <person name="Nielsen S.C."/>
            <person name="Stringham S.A."/>
            <person name="Hu H."/>
            <person name="Willerslev E."/>
            <person name="Gilbert M.T."/>
            <person name="Yandell M."/>
            <person name="Zhang G."/>
            <person name="Wang J."/>
        </authorList>
    </citation>
    <scope>NUCLEOTIDE SEQUENCE [LARGE SCALE GENOMIC DNA]</scope>
    <source>
        <tissue evidence="2">Blood</tissue>
    </source>
</reference>
<name>A0A2I0MAA0_COLLI</name>
<accession>A0A2I0MAA0</accession>
<dbReference type="InParanoid" id="A0A2I0MAA0"/>
<sequence>EQALLPGRQAERQGPLPQDRRGGGGRQQEPPDPLHVGGRRVPRLPGRLHRALRAAGAQPAPRAGAGGRRAPAGAQERVPGAGEPQVLHGSEGEPARALPPRPPDRQPRSGTGLHAGPDHRPAGPGPDRVPRRPGQAHRRLRGGGGAGRAARGHLLDCGQQALLLRRGLQQVRRVHAGERGEAHLPQLHHRPLQGLGQVRPHLLQVLGRD</sequence>
<organism evidence="2 3">
    <name type="scientific">Columba livia</name>
    <name type="common">Rock dove</name>
    <dbReference type="NCBI Taxonomy" id="8932"/>
    <lineage>
        <taxon>Eukaryota</taxon>
        <taxon>Metazoa</taxon>
        <taxon>Chordata</taxon>
        <taxon>Craniata</taxon>
        <taxon>Vertebrata</taxon>
        <taxon>Euteleostomi</taxon>
        <taxon>Archelosauria</taxon>
        <taxon>Archosauria</taxon>
        <taxon>Dinosauria</taxon>
        <taxon>Saurischia</taxon>
        <taxon>Theropoda</taxon>
        <taxon>Coelurosauria</taxon>
        <taxon>Aves</taxon>
        <taxon>Neognathae</taxon>
        <taxon>Neoaves</taxon>
        <taxon>Columbimorphae</taxon>
        <taxon>Columbiformes</taxon>
        <taxon>Columbidae</taxon>
        <taxon>Columba</taxon>
    </lineage>
</organism>
<feature type="non-terminal residue" evidence="2">
    <location>
        <position position="209"/>
    </location>
</feature>
<dbReference type="EMBL" id="AKCR02000025">
    <property type="protein sequence ID" value="PKK26605.1"/>
    <property type="molecule type" value="Genomic_DNA"/>
</dbReference>
<feature type="compositionally biased region" description="Low complexity" evidence="1">
    <location>
        <begin position="53"/>
        <end position="74"/>
    </location>
</feature>
<comment type="caution">
    <text evidence="2">The sequence shown here is derived from an EMBL/GenBank/DDBJ whole genome shotgun (WGS) entry which is preliminary data.</text>
</comment>
<keyword evidence="3" id="KW-1185">Reference proteome</keyword>
<proteinExistence type="predicted"/>
<protein>
    <submittedName>
        <fullName evidence="2">Purine-rich element binding protein A</fullName>
    </submittedName>
</protein>
<feature type="compositionally biased region" description="Basic residues" evidence="1">
    <location>
        <begin position="37"/>
        <end position="52"/>
    </location>
</feature>